<proteinExistence type="predicted"/>
<name>A0A452SSI8_URSAM</name>
<dbReference type="AlphaFoldDB" id="A0A452SSI8"/>
<reference evidence="1" key="2">
    <citation type="submission" date="2025-08" db="UniProtKB">
        <authorList>
            <consortium name="Ensembl"/>
        </authorList>
    </citation>
    <scope>IDENTIFICATION</scope>
</reference>
<reference evidence="1" key="3">
    <citation type="submission" date="2025-09" db="UniProtKB">
        <authorList>
            <consortium name="Ensembl"/>
        </authorList>
    </citation>
    <scope>IDENTIFICATION</scope>
</reference>
<organism evidence="1 2">
    <name type="scientific">Ursus americanus</name>
    <name type="common">American black bear</name>
    <name type="synonym">Euarctos americanus</name>
    <dbReference type="NCBI Taxonomy" id="9643"/>
    <lineage>
        <taxon>Eukaryota</taxon>
        <taxon>Metazoa</taxon>
        <taxon>Chordata</taxon>
        <taxon>Craniata</taxon>
        <taxon>Vertebrata</taxon>
        <taxon>Euteleostomi</taxon>
        <taxon>Mammalia</taxon>
        <taxon>Eutheria</taxon>
        <taxon>Laurasiatheria</taxon>
        <taxon>Carnivora</taxon>
        <taxon>Caniformia</taxon>
        <taxon>Ursidae</taxon>
        <taxon>Ursus</taxon>
    </lineage>
</organism>
<reference evidence="2" key="1">
    <citation type="submission" date="2016-06" db="EMBL/GenBank/DDBJ databases">
        <title>De novo assembly and RNA-Seq shows season-dependent expression and editing in black bear kidneys.</title>
        <authorList>
            <person name="Korstanje R."/>
            <person name="Srivastava A."/>
            <person name="Sarsani V.K."/>
            <person name="Sheehan S.M."/>
            <person name="Seger R.L."/>
            <person name="Barter M.E."/>
            <person name="Lindqvist C."/>
            <person name="Brody L.C."/>
            <person name="Mullikin J.C."/>
        </authorList>
    </citation>
    <scope>NUCLEOTIDE SEQUENCE [LARGE SCALE GENOMIC DNA]</scope>
</reference>
<evidence type="ECO:0000313" key="1">
    <source>
        <dbReference type="Ensembl" id="ENSUAMP00000035852.1"/>
    </source>
</evidence>
<dbReference type="Proteomes" id="UP000291022">
    <property type="component" value="Unassembled WGS sequence"/>
</dbReference>
<dbReference type="Ensembl" id="ENSUAMT00000039916.1">
    <property type="protein sequence ID" value="ENSUAMP00000035852.1"/>
    <property type="gene ID" value="ENSUAMG00000027201.1"/>
</dbReference>
<keyword evidence="2" id="KW-1185">Reference proteome</keyword>
<sequence length="92" mass="10243">MARLLSWSPLFQNESVDLTQCTMALHILSSQKLGRCLREACMNQDKTTAIPQRKRKLEGVNLRMNGVAQSPTEAVPIPWTALAPGQRLSPQL</sequence>
<dbReference type="OMA" id="CTMALHI"/>
<evidence type="ECO:0000313" key="2">
    <source>
        <dbReference type="Proteomes" id="UP000291022"/>
    </source>
</evidence>
<protein>
    <submittedName>
        <fullName evidence="1">Uncharacterized protein</fullName>
    </submittedName>
</protein>
<accession>A0A452SSI8</accession>